<dbReference type="InterPro" id="IPR050490">
    <property type="entry name" value="Bact_solute-bd_prot1"/>
</dbReference>
<keyword evidence="2 7" id="KW-0732">Signal</keyword>
<gene>
    <name evidence="8" type="ORF">DLM86_08825</name>
</gene>
<name>A0A2V5K8H6_9BACL</name>
<dbReference type="RefSeq" id="WP_110839610.1">
    <property type="nucleotide sequence ID" value="NZ_QJVJ01000003.1"/>
</dbReference>
<reference evidence="8 9" key="1">
    <citation type="submission" date="2018-05" db="EMBL/GenBank/DDBJ databases">
        <title>Paenibacillus flagellatus sp. nov., isolated from selenium mineral soil.</title>
        <authorList>
            <person name="Dai X."/>
        </authorList>
    </citation>
    <scope>NUCLEOTIDE SEQUENCE [LARGE SCALE GENOMIC DNA]</scope>
    <source>
        <strain evidence="8 9">DXL2</strain>
    </source>
</reference>
<keyword evidence="1" id="KW-1003">Cell membrane</keyword>
<dbReference type="PROSITE" id="PS51257">
    <property type="entry name" value="PROKAR_LIPOPROTEIN"/>
    <property type="match status" value="1"/>
</dbReference>
<evidence type="ECO:0000313" key="9">
    <source>
        <dbReference type="Proteomes" id="UP000247476"/>
    </source>
</evidence>
<dbReference type="SUPFAM" id="SSF53850">
    <property type="entry name" value="Periplasmic binding protein-like II"/>
    <property type="match status" value="1"/>
</dbReference>
<feature type="chain" id="PRO_5038524757" evidence="7">
    <location>
        <begin position="22"/>
        <end position="527"/>
    </location>
</feature>
<dbReference type="OrthoDB" id="9787283at2"/>
<dbReference type="Pfam" id="PF13416">
    <property type="entry name" value="SBP_bac_8"/>
    <property type="match status" value="1"/>
</dbReference>
<accession>A0A2V5K8H6</accession>
<evidence type="ECO:0000256" key="7">
    <source>
        <dbReference type="SAM" id="SignalP"/>
    </source>
</evidence>
<protein>
    <submittedName>
        <fullName evidence="8">ABC transporter substrate-binding protein</fullName>
    </submittedName>
</protein>
<dbReference type="Proteomes" id="UP000247476">
    <property type="component" value="Unassembled WGS sequence"/>
</dbReference>
<keyword evidence="9" id="KW-1185">Reference proteome</keyword>
<sequence length="527" mass="58564">MKKWLAVGLAATLAACTAACSSGGKQPEAGTTEGAPGSAAPTGTAAKKWTVSSIEGTWTSIPGENGEGLKKINEKFNVDYKPQFVPYDQYASKLPVVMAGGDLPDIIGMEAVDANFVKWAKQGAFLPLNDYIDKYPELKLVPKSVWDAVTVGGKIYGIPQYFPAKYGKKAVIRKDWLDNLGLKMPTTYEELKKVAIAFTKDDPDKNGKHDTYGFGLSKQVVYGASMGAAWDSAWYHKNEQGQLIPGTISDGYKEQIQFLADLYKEGALHKDWAVSKSTDVRKDFYAGKYGIWFEQPTGLDINLLKSFREQFPNGQLATIPAFKQSDGQQGFVAGSGYYTVKMLNAKLKSEPEKVDRILQMESYFRAFIPFDKRNPQNPDYDWQYGGVNVSYKMVDGLPVLEPQATWDNRPNRYYRSVFWAPTDEATDPASAVPDPLGKSFANATVDLLKNTKFYINPVNRISSEVLMAKGSELDQIVQEWQTKMIVGQEPMSSWSKMVDEYMKKGGKEVIDDVNKLLQASGIKGEWK</sequence>
<keyword evidence="4" id="KW-0564">Palmitate</keyword>
<dbReference type="Gene3D" id="3.40.190.10">
    <property type="entry name" value="Periplasmic binding protein-like II"/>
    <property type="match status" value="2"/>
</dbReference>
<keyword evidence="3" id="KW-0472">Membrane</keyword>
<dbReference type="PANTHER" id="PTHR43649">
    <property type="entry name" value="ARABINOSE-BINDING PROTEIN-RELATED"/>
    <property type="match status" value="1"/>
</dbReference>
<feature type="signal peptide" evidence="7">
    <location>
        <begin position="1"/>
        <end position="21"/>
    </location>
</feature>
<evidence type="ECO:0000313" key="8">
    <source>
        <dbReference type="EMBL" id="PYI55809.1"/>
    </source>
</evidence>
<evidence type="ECO:0000256" key="6">
    <source>
        <dbReference type="SAM" id="MobiDB-lite"/>
    </source>
</evidence>
<keyword evidence="5" id="KW-0449">Lipoprotein</keyword>
<organism evidence="8 9">
    <name type="scientific">Paenibacillus flagellatus</name>
    <dbReference type="NCBI Taxonomy" id="2211139"/>
    <lineage>
        <taxon>Bacteria</taxon>
        <taxon>Bacillati</taxon>
        <taxon>Bacillota</taxon>
        <taxon>Bacilli</taxon>
        <taxon>Bacillales</taxon>
        <taxon>Paenibacillaceae</taxon>
        <taxon>Paenibacillus</taxon>
    </lineage>
</organism>
<evidence type="ECO:0000256" key="2">
    <source>
        <dbReference type="ARBA" id="ARBA00022729"/>
    </source>
</evidence>
<dbReference type="InterPro" id="IPR006059">
    <property type="entry name" value="SBP"/>
</dbReference>
<evidence type="ECO:0000256" key="5">
    <source>
        <dbReference type="ARBA" id="ARBA00023288"/>
    </source>
</evidence>
<dbReference type="AlphaFoldDB" id="A0A2V5K8H6"/>
<feature type="region of interest" description="Disordered" evidence="6">
    <location>
        <begin position="22"/>
        <end position="46"/>
    </location>
</feature>
<dbReference type="PANTHER" id="PTHR43649:SF33">
    <property type="entry name" value="POLYGALACTURONAN_RHAMNOGALACTURONAN-BINDING PROTEIN YTCQ"/>
    <property type="match status" value="1"/>
</dbReference>
<evidence type="ECO:0000256" key="1">
    <source>
        <dbReference type="ARBA" id="ARBA00022475"/>
    </source>
</evidence>
<comment type="caution">
    <text evidence="8">The sequence shown here is derived from an EMBL/GenBank/DDBJ whole genome shotgun (WGS) entry which is preliminary data.</text>
</comment>
<proteinExistence type="predicted"/>
<evidence type="ECO:0000256" key="4">
    <source>
        <dbReference type="ARBA" id="ARBA00023139"/>
    </source>
</evidence>
<dbReference type="EMBL" id="QJVJ01000003">
    <property type="protein sequence ID" value="PYI55809.1"/>
    <property type="molecule type" value="Genomic_DNA"/>
</dbReference>
<evidence type="ECO:0000256" key="3">
    <source>
        <dbReference type="ARBA" id="ARBA00023136"/>
    </source>
</evidence>